<name>A0ACC1I436_9FUNG</name>
<reference evidence="1" key="1">
    <citation type="submission" date="2022-07" db="EMBL/GenBank/DDBJ databases">
        <title>Phylogenomic reconstructions and comparative analyses of Kickxellomycotina fungi.</title>
        <authorList>
            <person name="Reynolds N.K."/>
            <person name="Stajich J.E."/>
            <person name="Barry K."/>
            <person name="Grigoriev I.V."/>
            <person name="Crous P."/>
            <person name="Smith M.E."/>
        </authorList>
    </citation>
    <scope>NUCLEOTIDE SEQUENCE</scope>
    <source>
        <strain evidence="1">Benny 63K</strain>
    </source>
</reference>
<organism evidence="1 2">
    <name type="scientific">Kickxella alabastrina</name>
    <dbReference type="NCBI Taxonomy" id="61397"/>
    <lineage>
        <taxon>Eukaryota</taxon>
        <taxon>Fungi</taxon>
        <taxon>Fungi incertae sedis</taxon>
        <taxon>Zoopagomycota</taxon>
        <taxon>Kickxellomycotina</taxon>
        <taxon>Kickxellomycetes</taxon>
        <taxon>Kickxellales</taxon>
        <taxon>Kickxellaceae</taxon>
        <taxon>Kickxella</taxon>
    </lineage>
</organism>
<proteinExistence type="predicted"/>
<accession>A0ACC1I436</accession>
<dbReference type="Proteomes" id="UP001150581">
    <property type="component" value="Unassembled WGS sequence"/>
</dbReference>
<evidence type="ECO:0000313" key="1">
    <source>
        <dbReference type="EMBL" id="KAJ1887011.1"/>
    </source>
</evidence>
<keyword evidence="2" id="KW-1185">Reference proteome</keyword>
<dbReference type="EMBL" id="JANBPG010002109">
    <property type="protein sequence ID" value="KAJ1887011.1"/>
    <property type="molecule type" value="Genomic_DNA"/>
</dbReference>
<gene>
    <name evidence="1" type="primary">ORC1_2</name>
    <name evidence="1" type="ORF">LPJ66_009338</name>
</gene>
<evidence type="ECO:0000313" key="2">
    <source>
        <dbReference type="Proteomes" id="UP001150581"/>
    </source>
</evidence>
<comment type="caution">
    <text evidence="1">The sequence shown here is derived from an EMBL/GenBank/DDBJ whole genome shotgun (WGS) entry which is preliminary data.</text>
</comment>
<feature type="non-terminal residue" evidence="1">
    <location>
        <position position="531"/>
    </location>
</feature>
<protein>
    <submittedName>
        <fullName evidence="1">Origin recognition complex, subunit 1</fullName>
    </submittedName>
</protein>
<sequence length="531" mass="59031">MSQSAHRSKVASKLDKAAKRAQRRQHISHDSDSDNEVEVEWGQKLHPTDPTATTNNTTGNGRRITRHSGLSNKNEYKSVLVNGTEYHVGQTIQIRSSSSHEDQPYLGLIFKLWENEAGEKQMVTRWLLRKGEMFLGKKKALVEDVGDREVLYSNSDDLVNPDLILGELEVCGDERFKTMSAKKQTEEVWVCRRYFNEHTAFVGELDWDEFYRLGRALDPVVEREMFAHVEKKKPLGKEAAALIGRAKVAARRARGGAVAVAATAAAATTGGSTARKGAAGRTKRRKADSDVDMEDNSENSGDEPDTEDESFVPAEMPPPAKDLPTRTASRTPARATRGKAVPATKRRMRLQDLQRPASVTATILKRTSKILSATGSTNSCLGKTIYETARQRLHVSAVPDTLPCREDEFAEIYGSLYNAIEERNSMCMYISGVPGTGKTATVYEVIRTLQENSEDGELSEFQYIELNGMKMTEPSQAYAQLWQAISGGEKATPRHAAQLLERHFSAPSPRRHTYVVLMDELDLLVTKSQSI</sequence>